<name>A0ACB9P9M1_BAUVA</name>
<evidence type="ECO:0000313" key="2">
    <source>
        <dbReference type="Proteomes" id="UP000828941"/>
    </source>
</evidence>
<protein>
    <submittedName>
        <fullName evidence="1">Uncharacterized protein</fullName>
    </submittedName>
</protein>
<comment type="caution">
    <text evidence="1">The sequence shown here is derived from an EMBL/GenBank/DDBJ whole genome shotgun (WGS) entry which is preliminary data.</text>
</comment>
<evidence type="ECO:0000313" key="1">
    <source>
        <dbReference type="EMBL" id="KAI4345138.1"/>
    </source>
</evidence>
<gene>
    <name evidence="1" type="ORF">L6164_012293</name>
</gene>
<dbReference type="Proteomes" id="UP000828941">
    <property type="component" value="Chromosome 5"/>
</dbReference>
<reference evidence="1 2" key="1">
    <citation type="journal article" date="2022" name="DNA Res.">
        <title>Chromosomal-level genome assembly of the orchid tree Bauhinia variegata (Leguminosae; Cercidoideae) supports the allotetraploid origin hypothesis of Bauhinia.</title>
        <authorList>
            <person name="Zhong Y."/>
            <person name="Chen Y."/>
            <person name="Zheng D."/>
            <person name="Pang J."/>
            <person name="Liu Y."/>
            <person name="Luo S."/>
            <person name="Meng S."/>
            <person name="Qian L."/>
            <person name="Wei D."/>
            <person name="Dai S."/>
            <person name="Zhou R."/>
        </authorList>
    </citation>
    <scope>NUCLEOTIDE SEQUENCE [LARGE SCALE GENOMIC DNA]</scope>
    <source>
        <strain evidence="1">BV-YZ2020</strain>
    </source>
</reference>
<sequence length="1056" mass="117543">MRPLLPRNLFLFLPHSSSLARAFLLQISHFSGSSNSPSHFPSYSRRQDEESRNVRVAVWWDFENCHLPAGVNVFRIAHAITEAVRANGIKGPIQITAFGDVLQLSRANQEAMSSTGINLTHIPNGGKNSADRSLLVDLMYWVSQNPPPAHLFLISGDRDFAGILHRLRMSNYNILLASPERAPNVLCSAATIMWHWSSLVKGENLAGKRYNYPPDGPYGSWYGHHKVPLEDPFLASEQSTSSQSEEISETTTDTKLRPVPKAIVKRIQNILNSYPKGLSLSDLRAELAKTDVILDKDYYGHKKFSRLLLSMPQIVQIRVGPDSQFCVRSTSQKYPETIDCSVVPSTSVVNGREWDPLATSKLNGEEKNLTQDADDLPSMIPYHEQSGENIPQKVERPASQGKSVGGEDIPQKVEQPTLQGKSIGEFVDGKSFPSSPEIHARQPPPNEVQHPSPVVEKAMELDVANTQVTENQLPPINKEEISRTKVGFFKRTWRKLTGNEIFGSENVTPNILGKDSRSGDYSAEQSNGMIEKNGFSVDRTIKSEAEDKYEKPTKKEADAGCQIPGSSPIDESVVKRKASESSEIHSDNSIETRGFFCWIGSWWPFWKQGRKSDELNTNQIKMIDHSEEPESPKLDQAVSHIKKPELFSSSSFWSDVKSFLFTSKGSVLVSQSKSREDMARNLQKNGPLSLGSLSENNLLQLVDLLISEKKWLEECPSQTLPFKLAQPVGRSSMLGQSHGANGLRSIFLSSTSQANSQKLSDVEKRSQTIPHTGVLPSANKRKHTERSRGDVLADCQKLVNEILRKHPEGFNMGTFRKLFLQRYGYSLDIHKLGHQKLVSLLQTMPGVKIESTYIIPADHAVCDFVRETPVDNTWGTNASLTGSNSDSELSDSAKKDDNIDSAWEELGPVSVNIDVESKLNMKTLELKTAKAPDYEPCLSDDDLSESEGDNSYFAQSERHEKPKTDEKESSLLHILDSWYSNKEGDDKAKKLDNVKSTCDDLTDILNPSSPGTSAGTIKQKRKLQKSFSFVTDTDLHGKDGLVIDGSKRSNELKIQN</sequence>
<organism evidence="1 2">
    <name type="scientific">Bauhinia variegata</name>
    <name type="common">Purple orchid tree</name>
    <name type="synonym">Phanera variegata</name>
    <dbReference type="NCBI Taxonomy" id="167791"/>
    <lineage>
        <taxon>Eukaryota</taxon>
        <taxon>Viridiplantae</taxon>
        <taxon>Streptophyta</taxon>
        <taxon>Embryophyta</taxon>
        <taxon>Tracheophyta</taxon>
        <taxon>Spermatophyta</taxon>
        <taxon>Magnoliopsida</taxon>
        <taxon>eudicotyledons</taxon>
        <taxon>Gunneridae</taxon>
        <taxon>Pentapetalae</taxon>
        <taxon>rosids</taxon>
        <taxon>fabids</taxon>
        <taxon>Fabales</taxon>
        <taxon>Fabaceae</taxon>
        <taxon>Cercidoideae</taxon>
        <taxon>Cercideae</taxon>
        <taxon>Bauhiniinae</taxon>
        <taxon>Bauhinia</taxon>
    </lineage>
</organism>
<keyword evidence="2" id="KW-1185">Reference proteome</keyword>
<proteinExistence type="predicted"/>
<dbReference type="EMBL" id="CM039430">
    <property type="protein sequence ID" value="KAI4345138.1"/>
    <property type="molecule type" value="Genomic_DNA"/>
</dbReference>
<accession>A0ACB9P9M1</accession>